<dbReference type="EMBL" id="GGFK01009410">
    <property type="protein sequence ID" value="MBW42731.1"/>
    <property type="molecule type" value="Transcribed_RNA"/>
</dbReference>
<dbReference type="PANTHER" id="PTHR12510:SF4">
    <property type="entry name" value="GAMMA-GLUTAMYLAMINECYCLOTRANSFERASE"/>
    <property type="match status" value="1"/>
</dbReference>
<protein>
    <recommendedName>
        <fullName evidence="3">Gamma-glutamylcyclotransferase family protein</fullName>
    </recommendedName>
</protein>
<dbReference type="GO" id="GO:0005829">
    <property type="term" value="C:cytosol"/>
    <property type="evidence" value="ECO:0007669"/>
    <property type="project" value="TreeGrafter"/>
</dbReference>
<dbReference type="InterPro" id="IPR009288">
    <property type="entry name" value="AIG2-like_dom"/>
</dbReference>
<sequence>MSSLRRVFVYGTLKQGEPNHHWLTDVANGKASFVGRGTTVTRYPLVIGSRYNIPFLLDVPGRGHQVRGEIYDIDDRMLARLDVLEDYPRLYERRPEAIQSAEKGGGGTAEVVSCWIYLLQRFPPHLLEQQMLEEYRNSTGQPYTESHDDNVFDQHEVPLVVPANDENPR</sequence>
<dbReference type="InterPro" id="IPR039126">
    <property type="entry name" value="GGACT"/>
</dbReference>
<dbReference type="AlphaFoldDB" id="A0A2M4APL2"/>
<name>A0A2M4APL2_9DIPT</name>
<feature type="domain" description="Gamma-glutamylcyclotransferase AIG2-like" evidence="4">
    <location>
        <begin position="7"/>
        <end position="129"/>
    </location>
</feature>
<accession>A0A2M4APL2</accession>
<evidence type="ECO:0000256" key="3">
    <source>
        <dbReference type="RuleBase" id="RU367036"/>
    </source>
</evidence>
<comment type="similarity">
    <text evidence="1 3">Belongs to the gamma-glutamylcyclotransferase family.</text>
</comment>
<evidence type="ECO:0000256" key="1">
    <source>
        <dbReference type="ARBA" id="ARBA00008861"/>
    </source>
</evidence>
<dbReference type="Gene3D" id="3.10.490.10">
    <property type="entry name" value="Gamma-glutamyl cyclotransferase-like"/>
    <property type="match status" value="1"/>
</dbReference>
<feature type="active site" description="Proton acceptor" evidence="2">
    <location>
        <position position="85"/>
    </location>
</feature>
<evidence type="ECO:0000256" key="2">
    <source>
        <dbReference type="PIRSR" id="PIRSR639126-1"/>
    </source>
</evidence>
<dbReference type="CDD" id="cd06661">
    <property type="entry name" value="GGCT_like"/>
    <property type="match status" value="1"/>
</dbReference>
<dbReference type="Pfam" id="PF06094">
    <property type="entry name" value="GGACT"/>
    <property type="match status" value="1"/>
</dbReference>
<dbReference type="SUPFAM" id="SSF110857">
    <property type="entry name" value="Gamma-glutamyl cyclotransferase-like"/>
    <property type="match status" value="1"/>
</dbReference>
<dbReference type="GO" id="GO:0061929">
    <property type="term" value="F:gamma-glutamylaminecyclotransferase activity"/>
    <property type="evidence" value="ECO:0007669"/>
    <property type="project" value="InterPro"/>
</dbReference>
<organism evidence="5">
    <name type="scientific">Anopheles triannulatus</name>
    <dbReference type="NCBI Taxonomy" id="58253"/>
    <lineage>
        <taxon>Eukaryota</taxon>
        <taxon>Metazoa</taxon>
        <taxon>Ecdysozoa</taxon>
        <taxon>Arthropoda</taxon>
        <taxon>Hexapoda</taxon>
        <taxon>Insecta</taxon>
        <taxon>Pterygota</taxon>
        <taxon>Neoptera</taxon>
        <taxon>Endopterygota</taxon>
        <taxon>Diptera</taxon>
        <taxon>Nematocera</taxon>
        <taxon>Culicoidea</taxon>
        <taxon>Culicidae</taxon>
        <taxon>Anophelinae</taxon>
        <taxon>Anopheles</taxon>
    </lineage>
</organism>
<reference evidence="5" key="1">
    <citation type="submission" date="2018-01" db="EMBL/GenBank/DDBJ databases">
        <title>An insight into the sialome of Amazonian anophelines.</title>
        <authorList>
            <person name="Ribeiro J.M."/>
            <person name="Scarpassa V."/>
            <person name="Calvo E."/>
        </authorList>
    </citation>
    <scope>NUCLEOTIDE SEQUENCE</scope>
    <source>
        <tissue evidence="5">Salivary glands</tissue>
    </source>
</reference>
<evidence type="ECO:0000313" key="5">
    <source>
        <dbReference type="EMBL" id="MBW42731.1"/>
    </source>
</evidence>
<dbReference type="InterPro" id="IPR036568">
    <property type="entry name" value="GGCT-like_sf"/>
</dbReference>
<dbReference type="InterPro" id="IPR013024">
    <property type="entry name" value="GGCT-like"/>
</dbReference>
<evidence type="ECO:0000259" key="4">
    <source>
        <dbReference type="Pfam" id="PF06094"/>
    </source>
</evidence>
<dbReference type="PANTHER" id="PTHR12510">
    <property type="entry name" value="TROPONIN C-AKIN-1 PROTEIN"/>
    <property type="match status" value="1"/>
</dbReference>
<proteinExistence type="inferred from homology"/>